<keyword evidence="2" id="KW-1185">Reference proteome</keyword>
<accession>A0ABN7BTT5</accession>
<reference evidence="2" key="1">
    <citation type="journal article" date="2024" name="FEMS Microbiol. Lett.">
        <title>Genomic insights into Spiroplasma endosymbionts that induce male-killing and protective phenotypes in the pea aphid.</title>
        <authorList>
            <person name="Arai H."/>
            <person name="Legeai F."/>
            <person name="Kageyama D."/>
            <person name="Sugio A."/>
            <person name="Simon J.C."/>
        </authorList>
    </citation>
    <scope>NUCLEOTIDE SEQUENCE [LARGE SCALE GENOMIC DNA]</scope>
    <source>
        <strain evidence="2">sAp269</strain>
    </source>
</reference>
<gene>
    <name evidence="1" type="ORF">SAP269_02110</name>
</gene>
<protein>
    <submittedName>
        <fullName evidence="1">Uncharacterized protein</fullName>
    </submittedName>
</protein>
<dbReference type="EMBL" id="AP028955">
    <property type="protein sequence ID" value="BET37622.1"/>
    <property type="molecule type" value="Genomic_DNA"/>
</dbReference>
<sequence>MPVGSKMPEGWVKVDLAKGLTIVQSDKEGQTSGSVGKHNHTFLNNSQVLTTPASAKLAFINERTSGTLGSKYVPFLGSYNVLLRTKTAADTGKGISNTENNLAAGIFAELWKYQGENSSS</sequence>
<proteinExistence type="predicted"/>
<organism evidence="1 2">
    <name type="scientific">Spiroplasma ixodetis</name>
    <dbReference type="NCBI Taxonomy" id="2141"/>
    <lineage>
        <taxon>Bacteria</taxon>
        <taxon>Bacillati</taxon>
        <taxon>Mycoplasmatota</taxon>
        <taxon>Mollicutes</taxon>
        <taxon>Entomoplasmatales</taxon>
        <taxon>Spiroplasmataceae</taxon>
        <taxon>Spiroplasma</taxon>
    </lineage>
</organism>
<name>A0ABN7BTT5_9MOLU</name>
<evidence type="ECO:0000313" key="1">
    <source>
        <dbReference type="EMBL" id="BET37622.1"/>
    </source>
</evidence>
<dbReference type="Proteomes" id="UP001473424">
    <property type="component" value="Chromosome"/>
</dbReference>
<evidence type="ECO:0000313" key="2">
    <source>
        <dbReference type="Proteomes" id="UP001473424"/>
    </source>
</evidence>